<keyword evidence="11" id="KW-1003">Cell membrane</keyword>
<comment type="subcellular location">
    <subcellularLocation>
        <location evidence="11">Cell membrane</location>
        <topology evidence="11">Peripheral membrane protein</topology>
    </subcellularLocation>
    <subcellularLocation>
        <location evidence="2">Membrane</location>
        <topology evidence="2">Peripheral membrane protein</topology>
    </subcellularLocation>
    <subcellularLocation>
        <location evidence="10">Thylakoid</location>
    </subcellularLocation>
</comment>
<evidence type="ECO:0000256" key="9">
    <source>
        <dbReference type="ARBA" id="ARBA00023310"/>
    </source>
</evidence>
<gene>
    <name evidence="11 12" type="primary">atpG</name>
    <name evidence="12" type="ORF">CRP01_25260</name>
</gene>
<dbReference type="PRINTS" id="PR00126">
    <property type="entry name" value="ATPASEGAMMA"/>
</dbReference>
<keyword evidence="9 11" id="KW-0066">ATP synthesis</keyword>
<evidence type="ECO:0000256" key="1">
    <source>
        <dbReference type="ARBA" id="ARBA00003456"/>
    </source>
</evidence>
<evidence type="ECO:0000256" key="4">
    <source>
        <dbReference type="ARBA" id="ARBA00022448"/>
    </source>
</evidence>
<dbReference type="PANTHER" id="PTHR11693">
    <property type="entry name" value="ATP SYNTHASE GAMMA CHAIN"/>
    <property type="match status" value="1"/>
</dbReference>
<dbReference type="InterPro" id="IPR035968">
    <property type="entry name" value="ATP_synth_F1_ATPase_gsu"/>
</dbReference>
<proteinExistence type="inferred from homology"/>
<evidence type="ECO:0000256" key="2">
    <source>
        <dbReference type="ARBA" id="ARBA00004170"/>
    </source>
</evidence>
<keyword evidence="6 11" id="KW-0406">Ion transport</keyword>
<dbReference type="CDD" id="cd12151">
    <property type="entry name" value="F1-ATPase_gamma"/>
    <property type="match status" value="1"/>
</dbReference>
<keyword evidence="5 11" id="KW-0375">Hydrogen ion transport</keyword>
<dbReference type="AlphaFoldDB" id="A0A2D0N5B8"/>
<keyword evidence="4 11" id="KW-0813">Transport</keyword>
<dbReference type="EMBL" id="PDUD01000030">
    <property type="protein sequence ID" value="PHN03576.1"/>
    <property type="molecule type" value="Genomic_DNA"/>
</dbReference>
<comment type="caution">
    <text evidence="12">The sequence shown here is derived from an EMBL/GenBank/DDBJ whole genome shotgun (WGS) entry which is preliminary data.</text>
</comment>
<comment type="similarity">
    <text evidence="3 11">Belongs to the ATPase gamma chain family.</text>
</comment>
<evidence type="ECO:0000313" key="12">
    <source>
        <dbReference type="EMBL" id="PHN03576.1"/>
    </source>
</evidence>
<reference evidence="12 13" key="1">
    <citation type="submission" date="2017-10" db="EMBL/GenBank/DDBJ databases">
        <title>The draft genome sequence of Lewinella nigricans NBRC 102662.</title>
        <authorList>
            <person name="Wang K."/>
        </authorList>
    </citation>
    <scope>NUCLEOTIDE SEQUENCE [LARGE SCALE GENOMIC DNA]</scope>
    <source>
        <strain evidence="12 13">NBRC 102662</strain>
    </source>
</reference>
<dbReference type="GO" id="GO:0009579">
    <property type="term" value="C:thylakoid"/>
    <property type="evidence" value="ECO:0007669"/>
    <property type="project" value="UniProtKB-SubCell"/>
</dbReference>
<organism evidence="12 13">
    <name type="scientific">Flavilitoribacter nigricans (strain ATCC 23147 / DSM 23189 / NBRC 102662 / NCIMB 1420 / SS-2)</name>
    <name type="common">Lewinella nigricans</name>
    <dbReference type="NCBI Taxonomy" id="1122177"/>
    <lineage>
        <taxon>Bacteria</taxon>
        <taxon>Pseudomonadati</taxon>
        <taxon>Bacteroidota</taxon>
        <taxon>Saprospiria</taxon>
        <taxon>Saprospirales</taxon>
        <taxon>Lewinellaceae</taxon>
        <taxon>Flavilitoribacter</taxon>
    </lineage>
</organism>
<dbReference type="SUPFAM" id="SSF52943">
    <property type="entry name" value="ATP synthase (F1-ATPase), gamma subunit"/>
    <property type="match status" value="1"/>
</dbReference>
<evidence type="ECO:0000256" key="5">
    <source>
        <dbReference type="ARBA" id="ARBA00022781"/>
    </source>
</evidence>
<evidence type="ECO:0000256" key="7">
    <source>
        <dbReference type="ARBA" id="ARBA00023136"/>
    </source>
</evidence>
<keyword evidence="8 11" id="KW-0139">CF(1)</keyword>
<dbReference type="GO" id="GO:0045259">
    <property type="term" value="C:proton-transporting ATP synthase complex"/>
    <property type="evidence" value="ECO:0007669"/>
    <property type="project" value="UniProtKB-KW"/>
</dbReference>
<dbReference type="Proteomes" id="UP000223913">
    <property type="component" value="Unassembled WGS sequence"/>
</dbReference>
<dbReference type="FunFam" id="1.10.287.80:FF:000003">
    <property type="entry name" value="ATP synthase gamma chain, chloroplastic"/>
    <property type="match status" value="1"/>
</dbReference>
<dbReference type="InterPro" id="IPR023632">
    <property type="entry name" value="ATP_synth_F1_gsu_CS"/>
</dbReference>
<dbReference type="PROSITE" id="PS00153">
    <property type="entry name" value="ATPASE_GAMMA"/>
    <property type="match status" value="1"/>
</dbReference>
<dbReference type="NCBIfam" id="TIGR01146">
    <property type="entry name" value="ATPsyn_F1gamma"/>
    <property type="match status" value="1"/>
</dbReference>
<accession>A0A2D0N5B8</accession>
<evidence type="ECO:0000256" key="6">
    <source>
        <dbReference type="ARBA" id="ARBA00023065"/>
    </source>
</evidence>
<evidence type="ECO:0000256" key="8">
    <source>
        <dbReference type="ARBA" id="ARBA00023196"/>
    </source>
</evidence>
<dbReference type="RefSeq" id="WP_099152903.1">
    <property type="nucleotide sequence ID" value="NZ_PDUD01000030.1"/>
</dbReference>
<dbReference type="GO" id="GO:0046933">
    <property type="term" value="F:proton-transporting ATP synthase activity, rotational mechanism"/>
    <property type="evidence" value="ECO:0007669"/>
    <property type="project" value="UniProtKB-UniRule"/>
</dbReference>
<evidence type="ECO:0000256" key="3">
    <source>
        <dbReference type="ARBA" id="ARBA00007681"/>
    </source>
</evidence>
<sequence length="297" mass="33029">MANLKEVRDRIKTVNNTQQITKAMKMVAAAKLRRAQQAIQQMRPYSDKLDAMLRNILSNLEGDAETVFGQERPIEHACVVVVTSNRGLAGAFNTNVIKAAVQVINTKYADVLAKGNLSVLCIGKKGNDFFRKNYKNIHLISDYVDLFSDLSFDNVAYVSQHLMQAFEDGGYDAIDVAYGRFKNAAMQFPEVAQWLPVAKIEATEDDSKLKADYIFEPTKKGLLNYLVPSILQTQFQKFLLDTHASEHGARMTAMDKATENAEELLGDLKLSYNKARQEAITNEILEIVGGAAALENG</sequence>
<dbReference type="Gene3D" id="1.10.287.80">
    <property type="entry name" value="ATP synthase, gamma subunit, helix hairpin domain"/>
    <property type="match status" value="1"/>
</dbReference>
<dbReference type="PANTHER" id="PTHR11693:SF22">
    <property type="entry name" value="ATP SYNTHASE SUBUNIT GAMMA, MITOCHONDRIAL"/>
    <property type="match status" value="1"/>
</dbReference>
<dbReference type="Pfam" id="PF00231">
    <property type="entry name" value="ATP-synt"/>
    <property type="match status" value="1"/>
</dbReference>
<protein>
    <recommendedName>
        <fullName evidence="11">ATP synthase gamma chain</fullName>
    </recommendedName>
    <alternativeName>
        <fullName evidence="11">ATP synthase F1 sector gamma subunit</fullName>
    </alternativeName>
    <alternativeName>
        <fullName evidence="11">F-ATPase gamma subunit</fullName>
    </alternativeName>
</protein>
<dbReference type="Gene3D" id="3.40.1380.10">
    <property type="match status" value="1"/>
</dbReference>
<name>A0A2D0N5B8_FLAN2</name>
<evidence type="ECO:0000313" key="13">
    <source>
        <dbReference type="Proteomes" id="UP000223913"/>
    </source>
</evidence>
<dbReference type="GO" id="GO:0042777">
    <property type="term" value="P:proton motive force-driven plasma membrane ATP synthesis"/>
    <property type="evidence" value="ECO:0007669"/>
    <property type="project" value="UniProtKB-UniRule"/>
</dbReference>
<evidence type="ECO:0000256" key="11">
    <source>
        <dbReference type="HAMAP-Rule" id="MF_00815"/>
    </source>
</evidence>
<dbReference type="GO" id="GO:0005886">
    <property type="term" value="C:plasma membrane"/>
    <property type="evidence" value="ECO:0007669"/>
    <property type="project" value="UniProtKB-SubCell"/>
</dbReference>
<comment type="function">
    <text evidence="1 11">Produces ATP from ADP in the presence of a proton gradient across the membrane. The gamma chain is believed to be important in regulating ATPase activity and the flow of protons through the CF(0) complex.</text>
</comment>
<keyword evidence="13" id="KW-1185">Reference proteome</keyword>
<dbReference type="GO" id="GO:0005524">
    <property type="term" value="F:ATP binding"/>
    <property type="evidence" value="ECO:0007669"/>
    <property type="project" value="UniProtKB-UniRule"/>
</dbReference>
<evidence type="ECO:0000256" key="10">
    <source>
        <dbReference type="ARBA" id="ARBA00060385"/>
    </source>
</evidence>
<dbReference type="OrthoDB" id="9812769at2"/>
<dbReference type="InterPro" id="IPR000131">
    <property type="entry name" value="ATP_synth_F1_gsu"/>
</dbReference>
<comment type="subunit">
    <text evidence="11">F-type ATPases have 2 components, CF(1) - the catalytic core - and CF(0) - the membrane proton channel. CF(1) has five subunits: alpha(3), beta(3), gamma(1), delta(1), epsilon(1). CF(0) has three main subunits: a, b and c.</text>
</comment>
<dbReference type="HAMAP" id="MF_00815">
    <property type="entry name" value="ATP_synth_gamma_bact"/>
    <property type="match status" value="1"/>
</dbReference>
<keyword evidence="7 11" id="KW-0472">Membrane</keyword>